<dbReference type="InterPro" id="IPR000266">
    <property type="entry name" value="Ribosomal_uS17"/>
</dbReference>
<evidence type="ECO:0000256" key="4">
    <source>
        <dbReference type="ARBA" id="ARBA00022980"/>
    </source>
</evidence>
<dbReference type="SUPFAM" id="SSF50249">
    <property type="entry name" value="Nucleic acid-binding proteins"/>
    <property type="match status" value="1"/>
</dbReference>
<dbReference type="InterPro" id="IPR019984">
    <property type="entry name" value="Ribosomal_uS17_bact/chlr"/>
</dbReference>
<comment type="subunit">
    <text evidence="6">Part of the 30S ribosomal subunit.</text>
</comment>
<dbReference type="EMBL" id="DXAQ01000073">
    <property type="protein sequence ID" value="HIZ89213.1"/>
    <property type="molecule type" value="Genomic_DNA"/>
</dbReference>
<name>A0A9D2KCQ3_9BACT</name>
<dbReference type="GO" id="GO:0006412">
    <property type="term" value="P:translation"/>
    <property type="evidence" value="ECO:0007669"/>
    <property type="project" value="UniProtKB-UniRule"/>
</dbReference>
<dbReference type="Gene3D" id="2.40.50.140">
    <property type="entry name" value="Nucleic acid-binding proteins"/>
    <property type="match status" value="1"/>
</dbReference>
<dbReference type="HAMAP" id="MF_01345_B">
    <property type="entry name" value="Ribosomal_uS17_B"/>
    <property type="match status" value="1"/>
</dbReference>
<evidence type="ECO:0000256" key="1">
    <source>
        <dbReference type="ARBA" id="ARBA00010254"/>
    </source>
</evidence>
<dbReference type="CDD" id="cd00364">
    <property type="entry name" value="Ribosomal_uS17"/>
    <property type="match status" value="1"/>
</dbReference>
<evidence type="ECO:0000256" key="5">
    <source>
        <dbReference type="ARBA" id="ARBA00023274"/>
    </source>
</evidence>
<dbReference type="Pfam" id="PF00366">
    <property type="entry name" value="Ribosomal_S17"/>
    <property type="match status" value="1"/>
</dbReference>
<keyword evidence="4 6" id="KW-0689">Ribosomal protein</keyword>
<reference evidence="8" key="2">
    <citation type="submission" date="2021-04" db="EMBL/GenBank/DDBJ databases">
        <authorList>
            <person name="Gilroy R."/>
        </authorList>
    </citation>
    <scope>NUCLEOTIDE SEQUENCE</scope>
    <source>
        <strain evidence="8">ChiW4-1371</strain>
    </source>
</reference>
<dbReference type="NCBIfam" id="NF004123">
    <property type="entry name" value="PRK05610.1"/>
    <property type="match status" value="1"/>
</dbReference>
<keyword evidence="2 6" id="KW-0699">rRNA-binding</keyword>
<organism evidence="8 9">
    <name type="scientific">Candidatus Mucispirillum faecigallinarum</name>
    <dbReference type="NCBI Taxonomy" id="2838699"/>
    <lineage>
        <taxon>Bacteria</taxon>
        <taxon>Pseudomonadati</taxon>
        <taxon>Deferribacterota</taxon>
        <taxon>Deferribacteres</taxon>
        <taxon>Deferribacterales</taxon>
        <taxon>Mucispirillaceae</taxon>
        <taxon>Mucispirillum</taxon>
    </lineage>
</organism>
<dbReference type="AlphaFoldDB" id="A0A9D2KCQ3"/>
<dbReference type="PROSITE" id="PS00056">
    <property type="entry name" value="RIBOSOMAL_S17"/>
    <property type="match status" value="1"/>
</dbReference>
<dbReference type="InterPro" id="IPR019979">
    <property type="entry name" value="Ribosomal_uS17_CS"/>
</dbReference>
<dbReference type="Proteomes" id="UP000824176">
    <property type="component" value="Unassembled WGS sequence"/>
</dbReference>
<comment type="caution">
    <text evidence="8">The sequence shown here is derived from an EMBL/GenBank/DDBJ whole genome shotgun (WGS) entry which is preliminary data.</text>
</comment>
<evidence type="ECO:0000256" key="7">
    <source>
        <dbReference type="RuleBase" id="RU003872"/>
    </source>
</evidence>
<accession>A0A9D2KCQ3</accession>
<dbReference type="NCBIfam" id="TIGR03635">
    <property type="entry name" value="uS17_bact"/>
    <property type="match status" value="1"/>
</dbReference>
<keyword evidence="3 6" id="KW-0694">RNA-binding</keyword>
<keyword evidence="5 6" id="KW-0687">Ribonucleoprotein</keyword>
<dbReference type="PRINTS" id="PR00973">
    <property type="entry name" value="RIBOSOMALS17"/>
</dbReference>
<comment type="function">
    <text evidence="6">One of the primary rRNA binding proteins, it binds specifically to the 5'-end of 16S ribosomal RNA.</text>
</comment>
<evidence type="ECO:0000313" key="9">
    <source>
        <dbReference type="Proteomes" id="UP000824176"/>
    </source>
</evidence>
<sequence length="93" mass="11006">MESRGRRKVRRGIVVSDKMQKTVTVKVERQILHPMYKKFIKRSNTFFVHDEENTARVGDFVQIVETRPLSKNKRWRIESIITRSVESTGEETV</sequence>
<evidence type="ECO:0000256" key="2">
    <source>
        <dbReference type="ARBA" id="ARBA00022730"/>
    </source>
</evidence>
<dbReference type="GO" id="GO:0022627">
    <property type="term" value="C:cytosolic small ribosomal subunit"/>
    <property type="evidence" value="ECO:0007669"/>
    <property type="project" value="UniProtKB-UniRule"/>
</dbReference>
<gene>
    <name evidence="6 8" type="primary">rpsQ</name>
    <name evidence="8" type="ORF">H9804_04650</name>
</gene>
<evidence type="ECO:0000256" key="3">
    <source>
        <dbReference type="ARBA" id="ARBA00022884"/>
    </source>
</evidence>
<dbReference type="PANTHER" id="PTHR10744">
    <property type="entry name" value="40S RIBOSOMAL PROTEIN S11 FAMILY MEMBER"/>
    <property type="match status" value="1"/>
</dbReference>
<dbReference type="GO" id="GO:0003735">
    <property type="term" value="F:structural constituent of ribosome"/>
    <property type="evidence" value="ECO:0007669"/>
    <property type="project" value="UniProtKB-UniRule"/>
</dbReference>
<dbReference type="GO" id="GO:0019843">
    <property type="term" value="F:rRNA binding"/>
    <property type="evidence" value="ECO:0007669"/>
    <property type="project" value="UniProtKB-UniRule"/>
</dbReference>
<dbReference type="InterPro" id="IPR012340">
    <property type="entry name" value="NA-bd_OB-fold"/>
</dbReference>
<evidence type="ECO:0000313" key="8">
    <source>
        <dbReference type="EMBL" id="HIZ89213.1"/>
    </source>
</evidence>
<protein>
    <recommendedName>
        <fullName evidence="6">Small ribosomal subunit protein uS17</fullName>
    </recommendedName>
</protein>
<comment type="similarity">
    <text evidence="1 6 7">Belongs to the universal ribosomal protein uS17 family.</text>
</comment>
<evidence type="ECO:0000256" key="6">
    <source>
        <dbReference type="HAMAP-Rule" id="MF_01345"/>
    </source>
</evidence>
<reference evidence="8" key="1">
    <citation type="journal article" date="2021" name="PeerJ">
        <title>Extensive microbial diversity within the chicken gut microbiome revealed by metagenomics and culture.</title>
        <authorList>
            <person name="Gilroy R."/>
            <person name="Ravi A."/>
            <person name="Getino M."/>
            <person name="Pursley I."/>
            <person name="Horton D.L."/>
            <person name="Alikhan N.F."/>
            <person name="Baker D."/>
            <person name="Gharbi K."/>
            <person name="Hall N."/>
            <person name="Watson M."/>
            <person name="Adriaenssens E.M."/>
            <person name="Foster-Nyarko E."/>
            <person name="Jarju S."/>
            <person name="Secka A."/>
            <person name="Antonio M."/>
            <person name="Oren A."/>
            <person name="Chaudhuri R.R."/>
            <person name="La Ragione R."/>
            <person name="Hildebrand F."/>
            <person name="Pallen M.J."/>
        </authorList>
    </citation>
    <scope>NUCLEOTIDE SEQUENCE</scope>
    <source>
        <strain evidence="8">ChiW4-1371</strain>
    </source>
</reference>
<dbReference type="PANTHER" id="PTHR10744:SF1">
    <property type="entry name" value="SMALL RIBOSOMAL SUBUNIT PROTEIN US17M"/>
    <property type="match status" value="1"/>
</dbReference>
<proteinExistence type="inferred from homology"/>